<dbReference type="InterPro" id="IPR052337">
    <property type="entry name" value="SAT4-like"/>
</dbReference>
<dbReference type="RefSeq" id="XP_018041354.1">
    <property type="nucleotide sequence ID" value="XM_018181815.1"/>
</dbReference>
<dbReference type="InterPro" id="IPR049326">
    <property type="entry name" value="Rhodopsin_dom_fungi"/>
</dbReference>
<dbReference type="AlphaFoldDB" id="A0A177CW82"/>
<proteinExistence type="inferred from homology"/>
<feature type="chain" id="PRO_5008058661" description="Rhodopsin domain-containing protein" evidence="8">
    <location>
        <begin position="19"/>
        <end position="458"/>
    </location>
</feature>
<dbReference type="PANTHER" id="PTHR33048">
    <property type="entry name" value="PTH11-LIKE INTEGRAL MEMBRANE PROTEIN (AFU_ORTHOLOGUE AFUA_5G11245)"/>
    <property type="match status" value="1"/>
</dbReference>
<evidence type="ECO:0000256" key="5">
    <source>
        <dbReference type="ARBA" id="ARBA00038359"/>
    </source>
</evidence>
<feature type="region of interest" description="Disordered" evidence="6">
    <location>
        <begin position="419"/>
        <end position="438"/>
    </location>
</feature>
<comment type="subcellular location">
    <subcellularLocation>
        <location evidence="1">Membrane</location>
        <topology evidence="1">Multi-pass membrane protein</topology>
    </subcellularLocation>
</comment>
<feature type="transmembrane region" description="Helical" evidence="7">
    <location>
        <begin position="132"/>
        <end position="154"/>
    </location>
</feature>
<reference evidence="10 11" key="1">
    <citation type="submission" date="2016-05" db="EMBL/GenBank/DDBJ databases">
        <title>Comparative analysis of secretome profiles of manganese(II)-oxidizing ascomycete fungi.</title>
        <authorList>
            <consortium name="DOE Joint Genome Institute"/>
            <person name="Zeiner C.A."/>
            <person name="Purvine S.O."/>
            <person name="Zink E.M."/>
            <person name="Wu S."/>
            <person name="Pasa-Tolic L."/>
            <person name="Chaput D.L."/>
            <person name="Haridas S."/>
            <person name="Grigoriev I.V."/>
            <person name="Santelli C.M."/>
            <person name="Hansel C.M."/>
        </authorList>
    </citation>
    <scope>NUCLEOTIDE SEQUENCE [LARGE SCALE GENOMIC DNA]</scope>
    <source>
        <strain evidence="10 11">AP3s5-JAC2a</strain>
    </source>
</reference>
<dbReference type="PANTHER" id="PTHR33048:SF157">
    <property type="entry name" value="INTEGRAL MEMBRANE PROTEIN"/>
    <property type="match status" value="1"/>
</dbReference>
<dbReference type="EMBL" id="KV441549">
    <property type="protein sequence ID" value="OAG10989.1"/>
    <property type="molecule type" value="Genomic_DNA"/>
</dbReference>
<feature type="transmembrane region" description="Helical" evidence="7">
    <location>
        <begin position="321"/>
        <end position="339"/>
    </location>
</feature>
<dbReference type="Proteomes" id="UP000077069">
    <property type="component" value="Unassembled WGS sequence"/>
</dbReference>
<keyword evidence="11" id="KW-1185">Reference proteome</keyword>
<dbReference type="GeneID" id="28765301"/>
<feature type="domain" description="Rhodopsin" evidence="9">
    <location>
        <begin position="150"/>
        <end position="373"/>
    </location>
</feature>
<evidence type="ECO:0000256" key="6">
    <source>
        <dbReference type="SAM" id="MobiDB-lite"/>
    </source>
</evidence>
<comment type="similarity">
    <text evidence="5">Belongs to the SAT4 family.</text>
</comment>
<organism evidence="10 11">
    <name type="scientific">Paraphaeosphaeria sporulosa</name>
    <dbReference type="NCBI Taxonomy" id="1460663"/>
    <lineage>
        <taxon>Eukaryota</taxon>
        <taxon>Fungi</taxon>
        <taxon>Dikarya</taxon>
        <taxon>Ascomycota</taxon>
        <taxon>Pezizomycotina</taxon>
        <taxon>Dothideomycetes</taxon>
        <taxon>Pleosporomycetidae</taxon>
        <taxon>Pleosporales</taxon>
        <taxon>Massarineae</taxon>
        <taxon>Didymosphaeriaceae</taxon>
        <taxon>Paraphaeosphaeria</taxon>
    </lineage>
</organism>
<evidence type="ECO:0000313" key="11">
    <source>
        <dbReference type="Proteomes" id="UP000077069"/>
    </source>
</evidence>
<keyword evidence="8" id="KW-0732">Signal</keyword>
<feature type="transmembrane region" description="Helical" evidence="7">
    <location>
        <begin position="166"/>
        <end position="186"/>
    </location>
</feature>
<evidence type="ECO:0000313" key="10">
    <source>
        <dbReference type="EMBL" id="OAG10989.1"/>
    </source>
</evidence>
<feature type="transmembrane region" description="Helical" evidence="7">
    <location>
        <begin position="233"/>
        <end position="255"/>
    </location>
</feature>
<feature type="signal peptide" evidence="8">
    <location>
        <begin position="1"/>
        <end position="18"/>
    </location>
</feature>
<feature type="transmembrane region" description="Helical" evidence="7">
    <location>
        <begin position="351"/>
        <end position="374"/>
    </location>
</feature>
<feature type="transmembrane region" description="Helical" evidence="7">
    <location>
        <begin position="267"/>
        <end position="290"/>
    </location>
</feature>
<evidence type="ECO:0000256" key="2">
    <source>
        <dbReference type="ARBA" id="ARBA00022692"/>
    </source>
</evidence>
<dbReference type="OrthoDB" id="5393606at2759"/>
<dbReference type="InParanoid" id="A0A177CW82"/>
<evidence type="ECO:0000256" key="3">
    <source>
        <dbReference type="ARBA" id="ARBA00022989"/>
    </source>
</evidence>
<evidence type="ECO:0000256" key="4">
    <source>
        <dbReference type="ARBA" id="ARBA00023136"/>
    </source>
</evidence>
<keyword evidence="4 7" id="KW-0472">Membrane</keyword>
<accession>A0A177CW82</accession>
<protein>
    <recommendedName>
        <fullName evidence="9">Rhodopsin domain-containing protein</fullName>
    </recommendedName>
</protein>
<gene>
    <name evidence="10" type="ORF">CC84DRAFT_1203274</name>
</gene>
<keyword evidence="2 7" id="KW-0812">Transmembrane</keyword>
<dbReference type="STRING" id="1460663.A0A177CW82"/>
<evidence type="ECO:0000256" key="7">
    <source>
        <dbReference type="SAM" id="Phobius"/>
    </source>
</evidence>
<evidence type="ECO:0000256" key="1">
    <source>
        <dbReference type="ARBA" id="ARBA00004141"/>
    </source>
</evidence>
<evidence type="ECO:0000259" key="9">
    <source>
        <dbReference type="Pfam" id="PF20684"/>
    </source>
</evidence>
<dbReference type="Pfam" id="PF20684">
    <property type="entry name" value="Fung_rhodopsin"/>
    <property type="match status" value="1"/>
</dbReference>
<evidence type="ECO:0000256" key="8">
    <source>
        <dbReference type="SAM" id="SignalP"/>
    </source>
</evidence>
<keyword evidence="3 7" id="KW-1133">Transmembrane helix</keyword>
<name>A0A177CW82_9PLEO</name>
<sequence length="458" mass="50737">MSIRQVLLAAAFLGLSLAAPVPEARRDVELQLSPECDQVLGCVPDCTTEHGSVDAHSKNGTSASVMSICNTGLIGENPRAVRKADMTRICRTALLEHSSRRTIAPHAQFLFVKPNGQILVFTMFWDTPAIPALYGSIIPFLVLDVIVIILRFVMRRRLGQKFQADDWLMLPAFAGVIGLVTMYFYGLGTKSLGYRYMLLPPAGTDISSPDFVPEFAGPTSRIVRTRRLEYSSLILFSATAGLIKISVLLLYRRIFTIIPSYKDARNIFFIVMITLISAWSISWIFAFVFMCRKDVQTLFTNPENLTAKCVDTFAVGYSHSISDFITDALILLIPIPFVWKLHLPVTRKLAVVGIFLMGVLAAGSSLVRMIWMAWNTSVGFGDETDEEPCLPTLRGMFKAQSMDSFVHGIRTMFSLPSASRSRSWKGSKGDSPDASFESQRVTAAKLSYSRHSNSSVDA</sequence>
<dbReference type="GO" id="GO:0016020">
    <property type="term" value="C:membrane"/>
    <property type="evidence" value="ECO:0007669"/>
    <property type="project" value="UniProtKB-SubCell"/>
</dbReference>